<dbReference type="PANTHER" id="PTHR12145:SF38">
    <property type="entry name" value="MANNAN ENDO-1,6-ALPHA-MANNOSIDASE"/>
    <property type="match status" value="1"/>
</dbReference>
<dbReference type="EC" id="3.2.1.101" evidence="3 8"/>
<feature type="compositionally biased region" description="Polar residues" evidence="9">
    <location>
        <begin position="409"/>
        <end position="418"/>
    </location>
</feature>
<organism evidence="10 11">
    <name type="scientific">Triangularia setosa</name>
    <dbReference type="NCBI Taxonomy" id="2587417"/>
    <lineage>
        <taxon>Eukaryota</taxon>
        <taxon>Fungi</taxon>
        <taxon>Dikarya</taxon>
        <taxon>Ascomycota</taxon>
        <taxon>Pezizomycotina</taxon>
        <taxon>Sordariomycetes</taxon>
        <taxon>Sordariomycetidae</taxon>
        <taxon>Sordariales</taxon>
        <taxon>Podosporaceae</taxon>
        <taxon>Triangularia</taxon>
    </lineage>
</organism>
<proteinExistence type="inferred from homology"/>
<keyword evidence="5 8" id="KW-0378">Hydrolase</keyword>
<keyword evidence="7 8" id="KW-0326">Glycosidase</keyword>
<keyword evidence="4" id="KW-0732">Signal</keyword>
<protein>
    <recommendedName>
        <fullName evidence="3 8">Mannan endo-1,6-alpha-mannosidase</fullName>
        <ecNumber evidence="3 8">3.2.1.101</ecNumber>
    </recommendedName>
</protein>
<comment type="caution">
    <text evidence="10">The sequence shown here is derived from an EMBL/GenBank/DDBJ whole genome shotgun (WGS) entry which is preliminary data.</text>
</comment>
<accession>A0AAN6W4S5</accession>
<sequence>MRFVKHVRPVAIPAVIISAIAPKDLNISDPLSIKGVAKTIAANAMSYYSGTPEKFADLPQPHYWWQAGALMGSMLDYSHYTGDHSYDRLIARGLLDQVGPDFDYMLPSHFGQEGNDDQAFWGFAVMAAAERNFPQPDPDVPGWLDMGANIFNSLASRWNTTACGGGLLWQIFASNPNGLDYKNTVSNGGFFQIAARLAHATGNKTYSEWAEKVWDWTEGIGMIDGFGNVYDGAHASKDCKDTNPVTFSYSASIYIYGAAVMADVTKDNKWTERTERMLEASRSFFSPFDNATNIMYEHACEQVDKCNQDMKSFKAYFSRFVYAAARYVPSIKPTIKELWHTSVKAAASTCTGGENGTQCSHKWYTGSFDENPGLGQEMCALETVQGLVALEAEAPLKGEEIRIVREFTDQSSGQGVSETGSTPAPAPGSGSGSGSRSGAGTEAGTQPSRALRRRTVPVKSWW</sequence>
<evidence type="ECO:0000256" key="7">
    <source>
        <dbReference type="ARBA" id="ARBA00023295"/>
    </source>
</evidence>
<keyword evidence="11" id="KW-1185">Reference proteome</keyword>
<dbReference type="EMBL" id="MU866256">
    <property type="protein sequence ID" value="KAK4174943.1"/>
    <property type="molecule type" value="Genomic_DNA"/>
</dbReference>
<dbReference type="GO" id="GO:0008496">
    <property type="term" value="F:mannan endo-1,6-alpha-mannosidase activity"/>
    <property type="evidence" value="ECO:0007669"/>
    <property type="project" value="UniProtKB-UniRule"/>
</dbReference>
<dbReference type="InterPro" id="IPR014480">
    <property type="entry name" value="Mannan-1_6-alpha_mannosidase"/>
</dbReference>
<evidence type="ECO:0000256" key="4">
    <source>
        <dbReference type="ARBA" id="ARBA00022729"/>
    </source>
</evidence>
<evidence type="ECO:0000256" key="2">
    <source>
        <dbReference type="ARBA" id="ARBA00009699"/>
    </source>
</evidence>
<feature type="region of interest" description="Disordered" evidence="9">
    <location>
        <begin position="408"/>
        <end position="462"/>
    </location>
</feature>
<name>A0AAN6W4S5_9PEZI</name>
<dbReference type="Gene3D" id="1.50.10.20">
    <property type="match status" value="1"/>
</dbReference>
<dbReference type="GO" id="GO:0016052">
    <property type="term" value="P:carbohydrate catabolic process"/>
    <property type="evidence" value="ECO:0007669"/>
    <property type="project" value="InterPro"/>
</dbReference>
<keyword evidence="6" id="KW-0325">Glycoprotein</keyword>
<dbReference type="Pfam" id="PF03663">
    <property type="entry name" value="Glyco_hydro_76"/>
    <property type="match status" value="1"/>
</dbReference>
<evidence type="ECO:0000256" key="6">
    <source>
        <dbReference type="ARBA" id="ARBA00023180"/>
    </source>
</evidence>
<dbReference type="InterPro" id="IPR008928">
    <property type="entry name" value="6-hairpin_glycosidase_sf"/>
</dbReference>
<dbReference type="GO" id="GO:0009272">
    <property type="term" value="P:fungal-type cell wall biogenesis"/>
    <property type="evidence" value="ECO:0007669"/>
    <property type="project" value="TreeGrafter"/>
</dbReference>
<evidence type="ECO:0000256" key="8">
    <source>
        <dbReference type="PIRNR" id="PIRNR016302"/>
    </source>
</evidence>
<comment type="similarity">
    <text evidence="2 8">Belongs to the glycosyl hydrolase 76 family.</text>
</comment>
<evidence type="ECO:0000256" key="1">
    <source>
        <dbReference type="ARBA" id="ARBA00001452"/>
    </source>
</evidence>
<evidence type="ECO:0000313" key="10">
    <source>
        <dbReference type="EMBL" id="KAK4174943.1"/>
    </source>
</evidence>
<evidence type="ECO:0000256" key="3">
    <source>
        <dbReference type="ARBA" id="ARBA00012350"/>
    </source>
</evidence>
<reference evidence="10" key="2">
    <citation type="submission" date="2023-05" db="EMBL/GenBank/DDBJ databases">
        <authorList>
            <consortium name="Lawrence Berkeley National Laboratory"/>
            <person name="Steindorff A."/>
            <person name="Hensen N."/>
            <person name="Bonometti L."/>
            <person name="Westerberg I."/>
            <person name="Brannstrom I.O."/>
            <person name="Guillou S."/>
            <person name="Cros-Aarteil S."/>
            <person name="Calhoun S."/>
            <person name="Haridas S."/>
            <person name="Kuo A."/>
            <person name="Mondo S."/>
            <person name="Pangilinan J."/>
            <person name="Riley R."/>
            <person name="Labutti K."/>
            <person name="Andreopoulos B."/>
            <person name="Lipzen A."/>
            <person name="Chen C."/>
            <person name="Yanf M."/>
            <person name="Daum C."/>
            <person name="Ng V."/>
            <person name="Clum A."/>
            <person name="Ohm R."/>
            <person name="Martin F."/>
            <person name="Silar P."/>
            <person name="Natvig D."/>
            <person name="Lalanne C."/>
            <person name="Gautier V."/>
            <person name="Ament-Velasquez S.L."/>
            <person name="Kruys A."/>
            <person name="Hutchinson M.I."/>
            <person name="Powell A.J."/>
            <person name="Barry K."/>
            <person name="Miller A.N."/>
            <person name="Grigoriev I.V."/>
            <person name="Debuchy R."/>
            <person name="Gladieux P."/>
            <person name="Thoren M.H."/>
            <person name="Johannesson H."/>
        </authorList>
    </citation>
    <scope>NUCLEOTIDE SEQUENCE</scope>
    <source>
        <strain evidence="10">CBS 892.96</strain>
    </source>
</reference>
<dbReference type="PANTHER" id="PTHR12145">
    <property type="entry name" value="MANNAN ENDO-1,6-ALPHA-MANNOSIDASE DCW1"/>
    <property type="match status" value="1"/>
</dbReference>
<comment type="catalytic activity">
    <reaction evidence="1 8">
        <text>Random hydrolysis of (1-&gt;6)-alpha-D-mannosidic linkages in unbranched (1-&gt;6)-mannans.</text>
        <dbReference type="EC" id="3.2.1.101"/>
    </reaction>
</comment>
<evidence type="ECO:0000256" key="9">
    <source>
        <dbReference type="SAM" id="MobiDB-lite"/>
    </source>
</evidence>
<gene>
    <name evidence="10" type="ORF">QBC36DRAFT_32146</name>
</gene>
<dbReference type="InterPro" id="IPR005198">
    <property type="entry name" value="Glyco_hydro_76"/>
</dbReference>
<evidence type="ECO:0000313" key="11">
    <source>
        <dbReference type="Proteomes" id="UP001302321"/>
    </source>
</evidence>
<reference evidence="10" key="1">
    <citation type="journal article" date="2023" name="Mol. Phylogenet. Evol.">
        <title>Genome-scale phylogeny and comparative genomics of the fungal order Sordariales.</title>
        <authorList>
            <person name="Hensen N."/>
            <person name="Bonometti L."/>
            <person name="Westerberg I."/>
            <person name="Brannstrom I.O."/>
            <person name="Guillou S."/>
            <person name="Cros-Aarteil S."/>
            <person name="Calhoun S."/>
            <person name="Haridas S."/>
            <person name="Kuo A."/>
            <person name="Mondo S."/>
            <person name="Pangilinan J."/>
            <person name="Riley R."/>
            <person name="LaButti K."/>
            <person name="Andreopoulos B."/>
            <person name="Lipzen A."/>
            <person name="Chen C."/>
            <person name="Yan M."/>
            <person name="Daum C."/>
            <person name="Ng V."/>
            <person name="Clum A."/>
            <person name="Steindorff A."/>
            <person name="Ohm R.A."/>
            <person name="Martin F."/>
            <person name="Silar P."/>
            <person name="Natvig D.O."/>
            <person name="Lalanne C."/>
            <person name="Gautier V."/>
            <person name="Ament-Velasquez S.L."/>
            <person name="Kruys A."/>
            <person name="Hutchinson M.I."/>
            <person name="Powell A.J."/>
            <person name="Barry K."/>
            <person name="Miller A.N."/>
            <person name="Grigoriev I.V."/>
            <person name="Debuchy R."/>
            <person name="Gladieux P."/>
            <person name="Hiltunen Thoren M."/>
            <person name="Johannesson H."/>
        </authorList>
    </citation>
    <scope>NUCLEOTIDE SEQUENCE</scope>
    <source>
        <strain evidence="10">CBS 892.96</strain>
    </source>
</reference>
<dbReference type="Proteomes" id="UP001302321">
    <property type="component" value="Unassembled WGS sequence"/>
</dbReference>
<dbReference type="AlphaFoldDB" id="A0AAN6W4S5"/>
<evidence type="ECO:0000256" key="5">
    <source>
        <dbReference type="ARBA" id="ARBA00022801"/>
    </source>
</evidence>
<dbReference type="PIRSF" id="PIRSF016302">
    <property type="entry name" value="Man_a_manosd"/>
    <property type="match status" value="1"/>
</dbReference>
<dbReference type="SUPFAM" id="SSF48208">
    <property type="entry name" value="Six-hairpin glycosidases"/>
    <property type="match status" value="1"/>
</dbReference>
<dbReference type="FunFam" id="1.50.10.20:FF:000033">
    <property type="entry name" value="Mannan endo-1,6-alpha-mannosidase"/>
    <property type="match status" value="1"/>
</dbReference>